<evidence type="ECO:0000256" key="7">
    <source>
        <dbReference type="ARBA" id="ARBA00022694"/>
    </source>
</evidence>
<dbReference type="Pfam" id="PF01134">
    <property type="entry name" value="GIDA"/>
    <property type="match status" value="1"/>
</dbReference>
<comment type="caution">
    <text evidence="12">Lacks conserved residue(s) required for the propagation of feature annotation.</text>
</comment>
<comment type="subcellular location">
    <subcellularLocation>
        <location evidence="12">Cytoplasm</location>
    </subcellularLocation>
</comment>
<dbReference type="RefSeq" id="WP_168057820.1">
    <property type="nucleotide sequence ID" value="NZ_VTOW01000001.1"/>
</dbReference>
<evidence type="ECO:0000256" key="5">
    <source>
        <dbReference type="ARBA" id="ARBA00022490"/>
    </source>
</evidence>
<dbReference type="GO" id="GO:0050660">
    <property type="term" value="F:flavin adenine dinucleotide binding"/>
    <property type="evidence" value="ECO:0007669"/>
    <property type="project" value="UniProtKB-UniRule"/>
</dbReference>
<evidence type="ECO:0000256" key="13">
    <source>
        <dbReference type="SAM" id="MobiDB-lite"/>
    </source>
</evidence>
<evidence type="ECO:0000256" key="2">
    <source>
        <dbReference type="ARBA" id="ARBA00003717"/>
    </source>
</evidence>
<dbReference type="GO" id="GO:0030488">
    <property type="term" value="P:tRNA methylation"/>
    <property type="evidence" value="ECO:0007669"/>
    <property type="project" value="TreeGrafter"/>
</dbReference>
<dbReference type="InterPro" id="IPR047001">
    <property type="entry name" value="MnmG_C_subdom"/>
</dbReference>
<evidence type="ECO:0000256" key="8">
    <source>
        <dbReference type="ARBA" id="ARBA00022827"/>
    </source>
</evidence>
<feature type="region of interest" description="Disordered" evidence="13">
    <location>
        <begin position="623"/>
        <end position="643"/>
    </location>
</feature>
<dbReference type="AlphaFoldDB" id="A0A7X6DLN8"/>
<evidence type="ECO:0000256" key="9">
    <source>
        <dbReference type="ARBA" id="ARBA00023027"/>
    </source>
</evidence>
<keyword evidence="8 12" id="KW-0274">FAD</keyword>
<protein>
    <recommendedName>
        <fullName evidence="4 12">tRNA uridine 5-carboxymethylaminomethyl modification enzyme MnmG</fullName>
    </recommendedName>
    <alternativeName>
        <fullName evidence="11 12">Glucose-inhibited division protein A</fullName>
    </alternativeName>
</protein>
<dbReference type="PROSITE" id="PS01281">
    <property type="entry name" value="GIDA_2"/>
    <property type="match status" value="1"/>
</dbReference>
<dbReference type="GO" id="GO:0002098">
    <property type="term" value="P:tRNA wobble uridine modification"/>
    <property type="evidence" value="ECO:0007669"/>
    <property type="project" value="InterPro"/>
</dbReference>
<comment type="similarity">
    <text evidence="3 12">Belongs to the MnmG family.</text>
</comment>
<name>A0A7X6DLN8_9BACT</name>
<dbReference type="InterPro" id="IPR026904">
    <property type="entry name" value="MnmG_C"/>
</dbReference>
<keyword evidence="7 12" id="KW-0819">tRNA processing</keyword>
<comment type="subunit">
    <text evidence="10 12">Homodimer. Heterotetramer of two MnmE and two MnmG subunits.</text>
</comment>
<keyword evidence="6 12" id="KW-0285">Flavoprotein</keyword>
<dbReference type="InterPro" id="IPR020595">
    <property type="entry name" value="MnmG-rel_CS"/>
</dbReference>
<comment type="function">
    <text evidence="2 12">NAD-binding protein involved in the addition of a carboxymethylaminomethyl (cmnm) group at the wobble position (U34) of certain tRNAs, forming tRNA-cmnm(5)s(2)U34.</text>
</comment>
<dbReference type="EMBL" id="VTOW01000001">
    <property type="protein sequence ID" value="NKE69522.1"/>
    <property type="molecule type" value="Genomic_DNA"/>
</dbReference>
<feature type="binding site" evidence="12">
    <location>
        <begin position="271"/>
        <end position="285"/>
    </location>
    <ligand>
        <name>NAD(+)</name>
        <dbReference type="ChEBI" id="CHEBI:57540"/>
    </ligand>
</feature>
<evidence type="ECO:0000256" key="1">
    <source>
        <dbReference type="ARBA" id="ARBA00001974"/>
    </source>
</evidence>
<dbReference type="PANTHER" id="PTHR11806:SF0">
    <property type="entry name" value="PROTEIN MTO1 HOMOLOG, MITOCHONDRIAL"/>
    <property type="match status" value="1"/>
</dbReference>
<dbReference type="NCBIfam" id="TIGR00136">
    <property type="entry name" value="mnmG_gidA"/>
    <property type="match status" value="1"/>
</dbReference>
<dbReference type="InterPro" id="IPR002218">
    <property type="entry name" value="MnmG-rel"/>
</dbReference>
<accession>A0A7X6DLN8</accession>
<comment type="cofactor">
    <cofactor evidence="1 12">
        <name>FAD</name>
        <dbReference type="ChEBI" id="CHEBI:57692"/>
    </cofactor>
</comment>
<dbReference type="Gene3D" id="1.10.10.1800">
    <property type="entry name" value="tRNA uridine 5-carboxymethylaminomethyl modification enzyme MnmG/GidA"/>
    <property type="match status" value="1"/>
</dbReference>
<dbReference type="GO" id="GO:0005829">
    <property type="term" value="C:cytosol"/>
    <property type="evidence" value="ECO:0007669"/>
    <property type="project" value="TreeGrafter"/>
</dbReference>
<feature type="binding site" evidence="12">
    <location>
        <begin position="12"/>
        <end position="17"/>
    </location>
    <ligand>
        <name>FAD</name>
        <dbReference type="ChEBI" id="CHEBI:57692"/>
    </ligand>
</feature>
<dbReference type="PROSITE" id="PS01280">
    <property type="entry name" value="GIDA_1"/>
    <property type="match status" value="1"/>
</dbReference>
<dbReference type="Pfam" id="PF21680">
    <property type="entry name" value="GIDA_C_1st"/>
    <property type="match status" value="1"/>
</dbReference>
<evidence type="ECO:0000256" key="3">
    <source>
        <dbReference type="ARBA" id="ARBA00007653"/>
    </source>
</evidence>
<reference evidence="15 16" key="1">
    <citation type="journal article" date="2020" name="Nature">
        <title>Bacterial chemolithoautotrophy via manganese oxidation.</title>
        <authorList>
            <person name="Yu H."/>
            <person name="Leadbetter J.R."/>
        </authorList>
    </citation>
    <scope>NUCLEOTIDE SEQUENCE [LARGE SCALE GENOMIC DNA]</scope>
    <source>
        <strain evidence="15 16">Mn-1</strain>
    </source>
</reference>
<dbReference type="InterPro" id="IPR044920">
    <property type="entry name" value="MnmG_C_subdom_sf"/>
</dbReference>
<dbReference type="InterPro" id="IPR040131">
    <property type="entry name" value="MnmG_N"/>
</dbReference>
<evidence type="ECO:0000256" key="12">
    <source>
        <dbReference type="HAMAP-Rule" id="MF_00129"/>
    </source>
</evidence>
<comment type="caution">
    <text evidence="15">The sequence shown here is derived from an EMBL/GenBank/DDBJ whole genome shotgun (WGS) entry which is preliminary data.</text>
</comment>
<dbReference type="Pfam" id="PF13932">
    <property type="entry name" value="SAM_GIDA_C"/>
    <property type="match status" value="1"/>
</dbReference>
<evidence type="ECO:0000259" key="14">
    <source>
        <dbReference type="SMART" id="SM01228"/>
    </source>
</evidence>
<evidence type="ECO:0000256" key="6">
    <source>
        <dbReference type="ARBA" id="ARBA00022630"/>
    </source>
</evidence>
<dbReference type="Gene3D" id="1.10.150.570">
    <property type="entry name" value="GidA associated domain, C-terminal subdomain"/>
    <property type="match status" value="1"/>
</dbReference>
<dbReference type="Proteomes" id="UP000534783">
    <property type="component" value="Unassembled WGS sequence"/>
</dbReference>
<evidence type="ECO:0000256" key="11">
    <source>
        <dbReference type="ARBA" id="ARBA00031800"/>
    </source>
</evidence>
<dbReference type="SMART" id="SM01228">
    <property type="entry name" value="GIDA_assoc_3"/>
    <property type="match status" value="1"/>
</dbReference>
<organism evidence="15 16">
    <name type="scientific">Candidatus Manganitrophus noduliformans</name>
    <dbReference type="NCBI Taxonomy" id="2606439"/>
    <lineage>
        <taxon>Bacteria</taxon>
        <taxon>Pseudomonadati</taxon>
        <taxon>Nitrospirota</taxon>
        <taxon>Nitrospiria</taxon>
        <taxon>Candidatus Troglogloeales</taxon>
        <taxon>Candidatus Manganitrophaceae</taxon>
        <taxon>Candidatus Manganitrophus</taxon>
    </lineage>
</organism>
<dbReference type="HAMAP" id="MF_00129">
    <property type="entry name" value="MnmG_GidA"/>
    <property type="match status" value="1"/>
</dbReference>
<evidence type="ECO:0000313" key="15">
    <source>
        <dbReference type="EMBL" id="NKE69522.1"/>
    </source>
</evidence>
<dbReference type="FunFam" id="1.10.150.570:FF:000001">
    <property type="entry name" value="tRNA uridine 5-carboxymethylaminomethyl modification enzyme MnmG"/>
    <property type="match status" value="1"/>
</dbReference>
<dbReference type="PANTHER" id="PTHR11806">
    <property type="entry name" value="GLUCOSE INHIBITED DIVISION PROTEIN A"/>
    <property type="match status" value="1"/>
</dbReference>
<proteinExistence type="inferred from homology"/>
<dbReference type="InterPro" id="IPR049312">
    <property type="entry name" value="GIDA_C_N"/>
</dbReference>
<gene>
    <name evidence="12 15" type="primary">mnmG</name>
    <name evidence="12" type="synonym">gidA</name>
    <name evidence="15" type="ORF">MNODULE_01995</name>
</gene>
<dbReference type="InterPro" id="IPR036188">
    <property type="entry name" value="FAD/NAD-bd_sf"/>
</dbReference>
<dbReference type="InterPro" id="IPR004416">
    <property type="entry name" value="MnmG"/>
</dbReference>
<keyword evidence="16" id="KW-1185">Reference proteome</keyword>
<dbReference type="Gene3D" id="3.50.50.60">
    <property type="entry name" value="FAD/NAD(P)-binding domain"/>
    <property type="match status" value="2"/>
</dbReference>
<keyword evidence="5 12" id="KW-0963">Cytoplasm</keyword>
<dbReference type="FunFam" id="3.50.50.60:FF:000010">
    <property type="entry name" value="tRNA uridine 5-carboxymethylaminomethyl modification enzyme MnmG"/>
    <property type="match status" value="1"/>
</dbReference>
<evidence type="ECO:0000256" key="10">
    <source>
        <dbReference type="ARBA" id="ARBA00025948"/>
    </source>
</evidence>
<evidence type="ECO:0000313" key="16">
    <source>
        <dbReference type="Proteomes" id="UP000534783"/>
    </source>
</evidence>
<evidence type="ECO:0000256" key="4">
    <source>
        <dbReference type="ARBA" id="ARBA00020461"/>
    </source>
</evidence>
<sequence length="643" mass="71209">MNKAAYDVIVVGAGHAGCEAALAAARMGAKTLLFTLKLDNIGQMSCNPAIGGIAKGHLVREIDALGGEMGRVIDQAGIQFRMLNMRKGPAVRALRAQADRDVYRSVMTDVLLKQPNLTVIEGMVDEVLVENGRAVGVALQDGTRFHSGAVILTTGTFLRGLIHIGLRRFSAGRIGEAPAEKASQSLINLGFTLGRLKTGTPPRLDGNTIDYAQLQPQYGDQPPLPFSYSTDRLEINQLPCHLTYTGEKTHDVIRAHLTESPLYSGVITGIGPRYCPSIEDKIVKFSDHPRHQVFLEPEGRNTNVIYPNGVSTSLPEEVQLEFVRTIPGLENVKMLRPGYAIEYDYVPPIQLHPTLETKPVAGLYHAGQINGTSGYEEAAAQGIMAGINAVLKLRDQPPLILDRSDAYIGVLIDDLVTLGTEEPYRMFTSRAEYRLLLRHDNADLRLMENGYHIGLLPERQYQAYLSKRERIGRERAWLESTSIRTIPRSAEILANAGIQGILPSMNLAQLMKRPEIDYNSLVSWFNLENQTDPSIADEIEIQIKYDGYIQRELAHVARFKQMEGKRIPETFSYDAVIGLSREVLEKLKKIQPRSLGQASRISGVTPAAISILMLALERRRRKELSGRHDGDEPITPNVMESGH</sequence>
<feature type="domain" description="tRNA uridine 5-carboxymethylaminomethyl modification enzyme C-terminal subdomain" evidence="14">
    <location>
        <begin position="543"/>
        <end position="614"/>
    </location>
</feature>
<dbReference type="SUPFAM" id="SSF51905">
    <property type="entry name" value="FAD/NAD(P)-binding domain"/>
    <property type="match status" value="1"/>
</dbReference>
<dbReference type="FunFam" id="3.50.50.60:FF:000002">
    <property type="entry name" value="tRNA uridine 5-carboxymethylaminomethyl modification enzyme MnmG"/>
    <property type="match status" value="1"/>
</dbReference>
<keyword evidence="9 12" id="KW-0520">NAD</keyword>
<dbReference type="PRINTS" id="PR00411">
    <property type="entry name" value="PNDRDTASEI"/>
</dbReference>